<gene>
    <name evidence="1" type="ORF">Val02_72760</name>
</gene>
<name>A0A8J3YV47_9ACTN</name>
<keyword evidence="2" id="KW-1185">Reference proteome</keyword>
<reference evidence="1" key="1">
    <citation type="submission" date="2021-01" db="EMBL/GenBank/DDBJ databases">
        <title>Whole genome shotgun sequence of Virgisporangium aliadipatigenens NBRC 105644.</title>
        <authorList>
            <person name="Komaki H."/>
            <person name="Tamura T."/>
        </authorList>
    </citation>
    <scope>NUCLEOTIDE SEQUENCE</scope>
    <source>
        <strain evidence="1">NBRC 105644</strain>
    </source>
</reference>
<dbReference type="AlphaFoldDB" id="A0A8J3YV47"/>
<protein>
    <submittedName>
        <fullName evidence="1">Uncharacterized protein</fullName>
    </submittedName>
</protein>
<evidence type="ECO:0000313" key="1">
    <source>
        <dbReference type="EMBL" id="GIJ50390.1"/>
    </source>
</evidence>
<organism evidence="1 2">
    <name type="scientific">Virgisporangium aliadipatigenens</name>
    <dbReference type="NCBI Taxonomy" id="741659"/>
    <lineage>
        <taxon>Bacteria</taxon>
        <taxon>Bacillati</taxon>
        <taxon>Actinomycetota</taxon>
        <taxon>Actinomycetes</taxon>
        <taxon>Micromonosporales</taxon>
        <taxon>Micromonosporaceae</taxon>
        <taxon>Virgisporangium</taxon>
    </lineage>
</organism>
<sequence length="71" mass="7530">MPVAAFLDDRAVVDDGDPSFGAQHRDRRASSLGIPNVFGLFGKVAQRSTDPATTPSQAFPTRAPVAFPIFA</sequence>
<evidence type="ECO:0000313" key="2">
    <source>
        <dbReference type="Proteomes" id="UP000619260"/>
    </source>
</evidence>
<proteinExistence type="predicted"/>
<dbReference type="Proteomes" id="UP000619260">
    <property type="component" value="Unassembled WGS sequence"/>
</dbReference>
<comment type="caution">
    <text evidence="1">The sequence shown here is derived from an EMBL/GenBank/DDBJ whole genome shotgun (WGS) entry which is preliminary data.</text>
</comment>
<accession>A0A8J3YV47</accession>
<dbReference type="EMBL" id="BOPF01000035">
    <property type="protein sequence ID" value="GIJ50390.1"/>
    <property type="molecule type" value="Genomic_DNA"/>
</dbReference>